<comment type="caution">
    <text evidence="2">The sequence shown here is derived from an EMBL/GenBank/DDBJ whole genome shotgun (WGS) entry which is preliminary data.</text>
</comment>
<feature type="compositionally biased region" description="Basic and acidic residues" evidence="1">
    <location>
        <begin position="108"/>
        <end position="119"/>
    </location>
</feature>
<evidence type="ECO:0008006" key="3">
    <source>
        <dbReference type="Google" id="ProtNLM"/>
    </source>
</evidence>
<name>A0A6L2MFT3_TANCI</name>
<proteinExistence type="predicted"/>
<organism evidence="2">
    <name type="scientific">Tanacetum cinerariifolium</name>
    <name type="common">Dalmatian daisy</name>
    <name type="synonym">Chrysanthemum cinerariifolium</name>
    <dbReference type="NCBI Taxonomy" id="118510"/>
    <lineage>
        <taxon>Eukaryota</taxon>
        <taxon>Viridiplantae</taxon>
        <taxon>Streptophyta</taxon>
        <taxon>Embryophyta</taxon>
        <taxon>Tracheophyta</taxon>
        <taxon>Spermatophyta</taxon>
        <taxon>Magnoliopsida</taxon>
        <taxon>eudicotyledons</taxon>
        <taxon>Gunneridae</taxon>
        <taxon>Pentapetalae</taxon>
        <taxon>asterids</taxon>
        <taxon>campanulids</taxon>
        <taxon>Asterales</taxon>
        <taxon>Asteraceae</taxon>
        <taxon>Asteroideae</taxon>
        <taxon>Anthemideae</taxon>
        <taxon>Anthemidinae</taxon>
        <taxon>Tanacetum</taxon>
    </lineage>
</organism>
<dbReference type="AlphaFoldDB" id="A0A6L2MFT3"/>
<dbReference type="EMBL" id="BKCJ010006287">
    <property type="protein sequence ID" value="GEU71324.1"/>
    <property type="molecule type" value="Genomic_DNA"/>
</dbReference>
<reference evidence="2" key="1">
    <citation type="journal article" date="2019" name="Sci. Rep.">
        <title>Draft genome of Tanacetum cinerariifolium, the natural source of mosquito coil.</title>
        <authorList>
            <person name="Yamashiro T."/>
            <person name="Shiraishi A."/>
            <person name="Satake H."/>
            <person name="Nakayama K."/>
        </authorList>
    </citation>
    <scope>NUCLEOTIDE SEQUENCE</scope>
</reference>
<feature type="region of interest" description="Disordered" evidence="1">
    <location>
        <begin position="56"/>
        <end position="132"/>
    </location>
</feature>
<evidence type="ECO:0000256" key="1">
    <source>
        <dbReference type="SAM" id="MobiDB-lite"/>
    </source>
</evidence>
<sequence length="187" mass="21085">MIDLDSIGGPNDSLAITIPKLNGSGYTMETIRVKYKWRPPRCDECKVFGHSCENCPKKPKAGNKQPTNGQQRDGQDDGSKRSTNTSFMPKRDINVTNRNSFAALSDDVTDRKKSGKDNDVSEEDREVDESSNETLSVTLHEIKSSNCFIDTYLDIIYVDTIDNMLVRLASNQDEGAVPWLNYKLMRR</sequence>
<accession>A0A6L2MFT3</accession>
<feature type="compositionally biased region" description="Acidic residues" evidence="1">
    <location>
        <begin position="120"/>
        <end position="131"/>
    </location>
</feature>
<gene>
    <name evidence="2" type="ORF">Tci_043302</name>
</gene>
<evidence type="ECO:0000313" key="2">
    <source>
        <dbReference type="EMBL" id="GEU71324.1"/>
    </source>
</evidence>
<protein>
    <recommendedName>
        <fullName evidence="3">Zinc knuckle CX2CX4HX4C</fullName>
    </recommendedName>
</protein>